<dbReference type="InterPro" id="IPR003961">
    <property type="entry name" value="FN3_dom"/>
</dbReference>
<dbReference type="FunFam" id="2.30.30.40:FF:000016">
    <property type="entry name" value="RIMS-binding protein 2 isoform X2"/>
    <property type="match status" value="1"/>
</dbReference>
<evidence type="ECO:0000256" key="5">
    <source>
        <dbReference type="SAM" id="MobiDB-lite"/>
    </source>
</evidence>
<dbReference type="SUPFAM" id="SSF49265">
    <property type="entry name" value="Fibronectin type III"/>
    <property type="match status" value="1"/>
</dbReference>
<dbReference type="Proteomes" id="UP000605970">
    <property type="component" value="Unassembled WGS sequence"/>
</dbReference>
<dbReference type="PROSITE" id="PS50002">
    <property type="entry name" value="SH3"/>
    <property type="match status" value="3"/>
</dbReference>
<organism evidence="9 10">
    <name type="scientific">Meloidogyne graminicola</name>
    <dbReference type="NCBI Taxonomy" id="189291"/>
    <lineage>
        <taxon>Eukaryota</taxon>
        <taxon>Metazoa</taxon>
        <taxon>Ecdysozoa</taxon>
        <taxon>Nematoda</taxon>
        <taxon>Chromadorea</taxon>
        <taxon>Rhabditida</taxon>
        <taxon>Tylenchina</taxon>
        <taxon>Tylenchomorpha</taxon>
        <taxon>Tylenchoidea</taxon>
        <taxon>Meloidogynidae</taxon>
        <taxon>Meloidogyninae</taxon>
        <taxon>Meloidogyne</taxon>
    </lineage>
</organism>
<dbReference type="PANTHER" id="PTHR14234:SF19">
    <property type="entry name" value="RIM-BINDING PROTEIN, ISOFORM F"/>
    <property type="match status" value="1"/>
</dbReference>
<feature type="domain" description="Fibronectin type-III" evidence="8">
    <location>
        <begin position="353"/>
        <end position="439"/>
    </location>
</feature>
<dbReference type="Gene3D" id="2.30.30.40">
    <property type="entry name" value="SH3 Domains"/>
    <property type="match status" value="3"/>
</dbReference>
<dbReference type="Pfam" id="PF07653">
    <property type="entry name" value="SH3_2"/>
    <property type="match status" value="3"/>
</dbReference>
<dbReference type="PANTHER" id="PTHR14234">
    <property type="entry name" value="RIM BINDING PROTEIN-RELATED"/>
    <property type="match status" value="1"/>
</dbReference>
<feature type="domain" description="Fibronectin type-III" evidence="8">
    <location>
        <begin position="445"/>
        <end position="543"/>
    </location>
</feature>
<dbReference type="SMART" id="SM00326">
    <property type="entry name" value="SH3"/>
    <property type="match status" value="3"/>
</dbReference>
<evidence type="ECO:0000256" key="6">
    <source>
        <dbReference type="SAM" id="Phobius"/>
    </source>
</evidence>
<dbReference type="InterPro" id="IPR013783">
    <property type="entry name" value="Ig-like_fold"/>
</dbReference>
<evidence type="ECO:0000313" key="9">
    <source>
        <dbReference type="EMBL" id="KAF7636359.1"/>
    </source>
</evidence>
<dbReference type="InterPro" id="IPR001452">
    <property type="entry name" value="SH3_domain"/>
</dbReference>
<comment type="similarity">
    <text evidence="1">Belongs to the RIMBP family.</text>
</comment>
<comment type="caution">
    <text evidence="9">The sequence shown here is derived from an EMBL/GenBank/DDBJ whole genome shotgun (WGS) entry which is preliminary data.</text>
</comment>
<evidence type="ECO:0000259" key="7">
    <source>
        <dbReference type="PROSITE" id="PS50002"/>
    </source>
</evidence>
<accession>A0A8S9ZSX6</accession>
<evidence type="ECO:0000256" key="4">
    <source>
        <dbReference type="PROSITE-ProRule" id="PRU00192"/>
    </source>
</evidence>
<proteinExistence type="inferred from homology"/>
<dbReference type="InterPro" id="IPR057884">
    <property type="entry name" value="FN3_RIM-BP1/2/3"/>
</dbReference>
<feature type="region of interest" description="Disordered" evidence="5">
    <location>
        <begin position="967"/>
        <end position="1001"/>
    </location>
</feature>
<dbReference type="PROSITE" id="PS50853">
    <property type="entry name" value="FN3"/>
    <property type="match status" value="2"/>
</dbReference>
<feature type="domain" description="SH3" evidence="7">
    <location>
        <begin position="720"/>
        <end position="790"/>
    </location>
</feature>
<dbReference type="CDD" id="cd00063">
    <property type="entry name" value="FN3"/>
    <property type="match status" value="1"/>
</dbReference>
<dbReference type="InterPro" id="IPR036028">
    <property type="entry name" value="SH3-like_dom_sf"/>
</dbReference>
<evidence type="ECO:0000256" key="2">
    <source>
        <dbReference type="ARBA" id="ARBA00022443"/>
    </source>
</evidence>
<dbReference type="GO" id="GO:0007274">
    <property type="term" value="P:neuromuscular synaptic transmission"/>
    <property type="evidence" value="ECO:0007669"/>
    <property type="project" value="TreeGrafter"/>
</dbReference>
<dbReference type="EMBL" id="JABEBT010000030">
    <property type="protein sequence ID" value="KAF7636359.1"/>
    <property type="molecule type" value="Genomic_DNA"/>
</dbReference>
<sequence length="1376" mass="155629">MMRILKKVGQHQQALKKGRENLKKKLSKIPLRRNSAQLLANFIFFNPYGGYYGPEGSSYNYSPNSGRRIPVKIESDEYTARQGRSPQRRYYDEGVLFTQYLICLQRPHFSPFYFLFYYFLFRAVFQYLPIRDSPNENPHVELALQPGELVLVHGQMDEDCFYWGETLDNRAGLIPSNFVQKVSEEELTTLLQQPLSTEKTFSQLEENYYSSMPSTSTITTNTNNIQNNNKINSKIQQQSVLFNRSESPSFVLSVPQHLAQIKHDFTEIEKQQKHQPDSVCPYPPTDVNKFLLHVCANSQICAVVPGSFKCRALLEDLDLDKFVNVSVRSVGSDGLISPDAACTLAVGTESPVAPQHVRVNNLTPTSAQLCWYPSNSNAEHIILLNAIKVGVCPPTVFQVQINGLIPSTIYRLSVRTKHPRAVLEKRPVERCIDFKTLPKIGLPQPPLDVRVENGPQPGTLLISWKPNSSQPKPPSRAAVHSYLVYADGRCIAEVPGPTADHVLLRLSDLADDSPMFITVRTKTKEGAVSIDSKVVRVPRTGNETNETDGIIQSFSSLPCYSADRIVSSDKNFSSPNKVPTGLLIIPTKQQNTTTKTPLQNNVLNSSINPQLQQQQNKDYYYRNGNSTNEEKEAQNIHSNSSTLYFLEQNYLQKHQQRQRLHSVFPSTSRSFLQSRASNNNIPPLIPSQIAKRMLRTTNIQPPESTRSEPDLRPIKREENNLSRWFVAIQDNQPKIGLYDELLPFKRHQLIKIRQEFLNVYGDVDANGFFWAEARGRFGFVPFNKLVEIAKDDLFLAAEEQVGPSISDRGGQPWTGGISSNQRRMRWGSIKSRSYEHTDSHGRYRHLGGVQSEYETGRGSQPLYYPDSYVDRTIRKGRQLPFTGTLPGGASVGVGGLIEQRSLPDNVKIVREREHREGRDKNYYRSQQINGGIGRVQGKEKKKIIDNEEEEQMGEMTKYQLQQYNNNQQQQQYYQQQHKQRISMEEEEQQQDDGFSYEEQQQEYQQHQMRGIPNQLMVAKYDYDSRHLSPNVDAEQVELSFRQGDLITIFGPMDEDGFYLGELNGIRGLVPSNFLQPVTQSSETFHSTRPKGVAFCSDLNNSDYQIMTKTSIGGNKNKLLLNEQQQFSSGGKGGGQIIGGGTTSGNASKMTTISGGGITTSTKHLNKIQTIQQQQQQPSTITTTTTIPSKSLIKKSSDLSNKTIQQQPNIRKGSHAGAKGPHSLVKKKALVIKFRLFITIKTKLKRMPLIAELEYILIAVIVLNLASSVTIVALSYYLFTKISEAKEPLESIAKGLHSSVRPFYESYTPIVIYVVIAVQHGHTLDEIKSIYQQSKKERKNFVMENFGNDSISKEFCSKYGSLFLKYGFDGERILTNE</sequence>
<keyword evidence="2 4" id="KW-0728">SH3 domain</keyword>
<dbReference type="InterPro" id="IPR040325">
    <property type="entry name" value="RIMBP1/2/3"/>
</dbReference>
<dbReference type="InterPro" id="IPR036116">
    <property type="entry name" value="FN3_sf"/>
</dbReference>
<keyword evidence="6" id="KW-0812">Transmembrane</keyword>
<gene>
    <name evidence="9" type="ORF">Mgra_00004140</name>
</gene>
<dbReference type="SMART" id="SM00060">
    <property type="entry name" value="FN3"/>
    <property type="match status" value="2"/>
</dbReference>
<dbReference type="CDD" id="cd12013">
    <property type="entry name" value="SH3_RIM-BP_3"/>
    <property type="match status" value="1"/>
</dbReference>
<dbReference type="Pfam" id="PF25523">
    <property type="entry name" value="Ig_RIMBP2"/>
    <property type="match status" value="1"/>
</dbReference>
<keyword evidence="3" id="KW-0677">Repeat</keyword>
<feature type="domain" description="SH3" evidence="7">
    <location>
        <begin position="1011"/>
        <end position="1079"/>
    </location>
</feature>
<evidence type="ECO:0000259" key="8">
    <source>
        <dbReference type="PROSITE" id="PS50853"/>
    </source>
</evidence>
<feature type="domain" description="SH3" evidence="7">
    <location>
        <begin position="116"/>
        <end position="184"/>
    </location>
</feature>
<dbReference type="OrthoDB" id="4158657at2759"/>
<feature type="compositionally biased region" description="Low complexity" evidence="5">
    <location>
        <begin position="967"/>
        <end position="976"/>
    </location>
</feature>
<dbReference type="InterPro" id="IPR035755">
    <property type="entry name" value="RIM-BP_SH3_3"/>
</dbReference>
<dbReference type="SUPFAM" id="SSF50044">
    <property type="entry name" value="SH3-domain"/>
    <property type="match status" value="2"/>
</dbReference>
<evidence type="ECO:0000313" key="10">
    <source>
        <dbReference type="Proteomes" id="UP000605970"/>
    </source>
</evidence>
<protein>
    <recommendedName>
        <fullName evidence="11">SH3 domain-containing protein</fullName>
    </recommendedName>
</protein>
<feature type="transmembrane region" description="Helical" evidence="6">
    <location>
        <begin position="1254"/>
        <end position="1278"/>
    </location>
</feature>
<dbReference type="GO" id="GO:0045202">
    <property type="term" value="C:synapse"/>
    <property type="evidence" value="ECO:0007669"/>
    <property type="project" value="GOC"/>
</dbReference>
<name>A0A8S9ZSX6_9BILA</name>
<evidence type="ECO:0008006" key="11">
    <source>
        <dbReference type="Google" id="ProtNLM"/>
    </source>
</evidence>
<evidence type="ECO:0000256" key="3">
    <source>
        <dbReference type="ARBA" id="ARBA00022737"/>
    </source>
</evidence>
<reference evidence="9" key="1">
    <citation type="journal article" date="2020" name="Ecol. Evol.">
        <title>Genome structure and content of the rice root-knot nematode (Meloidogyne graminicola).</title>
        <authorList>
            <person name="Phan N.T."/>
            <person name="Danchin E.G.J."/>
            <person name="Klopp C."/>
            <person name="Perfus-Barbeoch L."/>
            <person name="Kozlowski D.K."/>
            <person name="Koutsovoulos G.D."/>
            <person name="Lopez-Roques C."/>
            <person name="Bouchez O."/>
            <person name="Zahm M."/>
            <person name="Besnard G."/>
            <person name="Bellafiore S."/>
        </authorList>
    </citation>
    <scope>NUCLEOTIDE SEQUENCE</scope>
    <source>
        <strain evidence="9">VN-18</strain>
    </source>
</reference>
<keyword evidence="10" id="KW-1185">Reference proteome</keyword>
<evidence type="ECO:0000256" key="1">
    <source>
        <dbReference type="ARBA" id="ARBA00010749"/>
    </source>
</evidence>
<dbReference type="Gene3D" id="2.60.40.10">
    <property type="entry name" value="Immunoglobulins"/>
    <property type="match status" value="2"/>
</dbReference>
<keyword evidence="6" id="KW-1133">Transmembrane helix</keyword>
<keyword evidence="6" id="KW-0472">Membrane</keyword>